<dbReference type="Pfam" id="PF09972">
    <property type="entry name" value="DUF2207"/>
    <property type="match status" value="1"/>
</dbReference>
<dbReference type="Proteomes" id="UP001315967">
    <property type="component" value="Chromosome"/>
</dbReference>
<keyword evidence="1" id="KW-0812">Transmembrane</keyword>
<feature type="transmembrane region" description="Helical" evidence="1">
    <location>
        <begin position="472"/>
        <end position="493"/>
    </location>
</feature>
<dbReference type="EMBL" id="CP102453">
    <property type="protein sequence ID" value="UUX33242.1"/>
    <property type="molecule type" value="Genomic_DNA"/>
</dbReference>
<proteinExistence type="predicted"/>
<name>A0ABY5P3E1_9LACT</name>
<accession>A0ABY5P3E1</accession>
<feature type="chain" id="PRO_5046800674" evidence="2">
    <location>
        <begin position="27"/>
        <end position="632"/>
    </location>
</feature>
<keyword evidence="6" id="KW-1185">Reference proteome</keyword>
<feature type="transmembrane region" description="Helical" evidence="1">
    <location>
        <begin position="262"/>
        <end position="284"/>
    </location>
</feature>
<keyword evidence="2" id="KW-0732">Signal</keyword>
<feature type="signal peptide" evidence="2">
    <location>
        <begin position="1"/>
        <end position="26"/>
    </location>
</feature>
<dbReference type="InterPro" id="IPR018702">
    <property type="entry name" value="DUF2207"/>
</dbReference>
<sequence>MKRFLRMMLSVFVVIAMMYPGFSALAQDVSFDITKQDITAEIRSDGSVQFTDIQYYDINYINGALFTLDAENYQVSHYEVGIIDPNTQEPIFFPENTTGSPETYLVNENNGTYEFRVYYPAADEQVAFVYQYTIDALVTNYNDTAELNRQIVGTGTNDVMDVTAEIILPAVVANPEDFRTWAQGAPQGEIQQSERDGHSIAVINVPNNPANQFVEVQILFPTAMTPNNPNVVDQDRKQLIIDQQEEGRLAELQAYESSRSNYVNWLIVIIVAIFIGPVFAWWYYLSRRKKLNPNPIHVPEHVYHLPEDITPAVMATSVYRTKPNNDDFAATILDLARKGYIKLEEVRKEKRGFLSGDSSTIRISLSDEKPDVKQLHKHEQYAYDFVKPKGSEKSITFEQIEKEAKADKTYAKRLFSNWTRFENFVSIRGQQLRDPQKEQTYALLWATLALFASISLMVVGIILAVSRFSLPTLMWTVIGLGVVGIVASFVLLIRASNYPIQTQASDHRQKEWHGFANMLKDIGNFNMREIATIELWEEYLVYAVSLGVADKVVEAMNLNFSQTELNTLHMGPTIYAYPHMITSSMSRSVQQSVQSSAPASSNYSGSNVGGFGGGFGGGSSGGSGGGSGSGGF</sequence>
<evidence type="ECO:0000256" key="1">
    <source>
        <dbReference type="SAM" id="Phobius"/>
    </source>
</evidence>
<keyword evidence="1" id="KW-0472">Membrane</keyword>
<feature type="transmembrane region" description="Helical" evidence="1">
    <location>
        <begin position="442"/>
        <end position="466"/>
    </location>
</feature>
<evidence type="ECO:0000259" key="3">
    <source>
        <dbReference type="Pfam" id="PF09972"/>
    </source>
</evidence>
<dbReference type="Pfam" id="PF20990">
    <property type="entry name" value="DUF2207_C"/>
    <property type="match status" value="1"/>
</dbReference>
<evidence type="ECO:0000313" key="5">
    <source>
        <dbReference type="EMBL" id="UUX33242.1"/>
    </source>
</evidence>
<gene>
    <name evidence="5" type="ORF">NRE15_10045</name>
</gene>
<keyword evidence="1" id="KW-1133">Transmembrane helix</keyword>
<dbReference type="InterPro" id="IPR048389">
    <property type="entry name" value="YciQ-like_C"/>
</dbReference>
<feature type="domain" description="DUF2207" evidence="3">
    <location>
        <begin position="32"/>
        <end position="220"/>
    </location>
</feature>
<reference evidence="5 6" key="1">
    <citation type="submission" date="2022-08" db="EMBL/GenBank/DDBJ databases">
        <title>Aerococcaceae sp. nov isolated from spoiled eye mask.</title>
        <authorList>
            <person name="Zhou G."/>
            <person name="Xie X.-B."/>
            <person name="Shi Q.-S."/>
            <person name="Wang Y.-S."/>
            <person name="Wen X."/>
            <person name="Peng H."/>
            <person name="Yang X.-J."/>
            <person name="Tao H.-B."/>
            <person name="Huang X.-M."/>
        </authorList>
    </citation>
    <scope>NUCLEOTIDE SEQUENCE [LARGE SCALE GENOMIC DNA]</scope>
    <source>
        <strain evidence="6">DM20194951</strain>
    </source>
</reference>
<feature type="domain" description="Predicted membrane protein YciQ-like C-terminal" evidence="4">
    <location>
        <begin position="299"/>
        <end position="556"/>
    </location>
</feature>
<protein>
    <submittedName>
        <fullName evidence="5">DUF2207 domain-containing protein</fullName>
    </submittedName>
</protein>
<dbReference type="RefSeq" id="WP_313792745.1">
    <property type="nucleotide sequence ID" value="NZ_CP102453.1"/>
</dbReference>
<organism evidence="5 6">
    <name type="scientific">Fundicoccus culcitae</name>
    <dbReference type="NCBI Taxonomy" id="2969821"/>
    <lineage>
        <taxon>Bacteria</taxon>
        <taxon>Bacillati</taxon>
        <taxon>Bacillota</taxon>
        <taxon>Bacilli</taxon>
        <taxon>Lactobacillales</taxon>
        <taxon>Aerococcaceae</taxon>
        <taxon>Fundicoccus</taxon>
    </lineage>
</organism>
<evidence type="ECO:0000256" key="2">
    <source>
        <dbReference type="SAM" id="SignalP"/>
    </source>
</evidence>
<evidence type="ECO:0000313" key="6">
    <source>
        <dbReference type="Proteomes" id="UP001315967"/>
    </source>
</evidence>
<evidence type="ECO:0000259" key="4">
    <source>
        <dbReference type="Pfam" id="PF20990"/>
    </source>
</evidence>